<dbReference type="EMBL" id="KZ613484">
    <property type="protein sequence ID" value="PMD20627.1"/>
    <property type="molecule type" value="Genomic_DNA"/>
</dbReference>
<name>A0A2J6Q2W6_9HELO</name>
<evidence type="ECO:0000313" key="3">
    <source>
        <dbReference type="Proteomes" id="UP000235672"/>
    </source>
</evidence>
<accession>A0A2J6Q2W6</accession>
<evidence type="ECO:0000313" key="2">
    <source>
        <dbReference type="EMBL" id="PMD20627.1"/>
    </source>
</evidence>
<dbReference type="Proteomes" id="UP000235672">
    <property type="component" value="Unassembled WGS sequence"/>
</dbReference>
<evidence type="ECO:0000259" key="1">
    <source>
        <dbReference type="Pfam" id="PF12770"/>
    </source>
</evidence>
<proteinExistence type="predicted"/>
<protein>
    <recommendedName>
        <fullName evidence="1">CHAT domain-containing protein</fullName>
    </recommendedName>
</protein>
<organism evidence="2 3">
    <name type="scientific">Hyaloscypha hepaticicola</name>
    <dbReference type="NCBI Taxonomy" id="2082293"/>
    <lineage>
        <taxon>Eukaryota</taxon>
        <taxon>Fungi</taxon>
        <taxon>Dikarya</taxon>
        <taxon>Ascomycota</taxon>
        <taxon>Pezizomycotina</taxon>
        <taxon>Leotiomycetes</taxon>
        <taxon>Helotiales</taxon>
        <taxon>Hyaloscyphaceae</taxon>
        <taxon>Hyaloscypha</taxon>
    </lineage>
</organism>
<dbReference type="AlphaFoldDB" id="A0A2J6Q2W6"/>
<dbReference type="OrthoDB" id="3525816at2759"/>
<reference evidence="2 3" key="1">
    <citation type="submission" date="2016-05" db="EMBL/GenBank/DDBJ databases">
        <title>A degradative enzymes factory behind the ericoid mycorrhizal symbiosis.</title>
        <authorList>
            <consortium name="DOE Joint Genome Institute"/>
            <person name="Martino E."/>
            <person name="Morin E."/>
            <person name="Grelet G."/>
            <person name="Kuo A."/>
            <person name="Kohler A."/>
            <person name="Daghino S."/>
            <person name="Barry K."/>
            <person name="Choi C."/>
            <person name="Cichocki N."/>
            <person name="Clum A."/>
            <person name="Copeland A."/>
            <person name="Hainaut M."/>
            <person name="Haridas S."/>
            <person name="Labutti K."/>
            <person name="Lindquist E."/>
            <person name="Lipzen A."/>
            <person name="Khouja H.-R."/>
            <person name="Murat C."/>
            <person name="Ohm R."/>
            <person name="Olson A."/>
            <person name="Spatafora J."/>
            <person name="Veneault-Fourrey C."/>
            <person name="Henrissat B."/>
            <person name="Grigoriev I."/>
            <person name="Martin F."/>
            <person name="Perotto S."/>
        </authorList>
    </citation>
    <scope>NUCLEOTIDE SEQUENCE [LARGE SCALE GENOMIC DNA]</scope>
    <source>
        <strain evidence="2 3">UAMH 7357</strain>
    </source>
</reference>
<dbReference type="InterPro" id="IPR024983">
    <property type="entry name" value="CHAT_dom"/>
</dbReference>
<feature type="domain" description="CHAT" evidence="1">
    <location>
        <begin position="113"/>
        <end position="334"/>
    </location>
</feature>
<dbReference type="Pfam" id="PF12770">
    <property type="entry name" value="CHAT"/>
    <property type="match status" value="1"/>
</dbReference>
<keyword evidence="3" id="KW-1185">Reference proteome</keyword>
<sequence>MTIFIVTCVEENYDTVHREWRLHLNSDGGVVSSSFLLTSPYDTDYEAGLAWSLEQYADGPFAIARASQISLGLQNYGQALALILEPALINLMIKSGSDRVYNKIQIGVLGAGPQSRLQSIHWEVLEQMSLWPTLRDYASQVSIVRYATQDGTGVARRPEITTGSINVLIVSARPGNENDVPYRLVSRKIWSIVRSSEDLTSWIKIHFARPGRFSELEKILELKKKHFFSIVHFDGHGIVRRKDQTAMLYFVSEDARSQKSKAKSPSAIADLLYRWGVENVVLNACNSANALQPPTSNLAQTFIQHGISRVVAMSYTVKTDTAAMFVESLYQELSFVIRASRRQFPNSGVS</sequence>
<gene>
    <name evidence="2" type="ORF">NA56DRAFT_170885</name>
</gene>